<comment type="caution">
    <text evidence="1">The sequence shown here is derived from an EMBL/GenBank/DDBJ whole genome shotgun (WGS) entry which is preliminary data.</text>
</comment>
<dbReference type="AlphaFoldDB" id="A0A5C6P7R3"/>
<proteinExistence type="predicted"/>
<dbReference type="Proteomes" id="UP000324091">
    <property type="component" value="Chromosome 14"/>
</dbReference>
<name>A0A5C6P7R3_9TELE</name>
<protein>
    <submittedName>
        <fullName evidence="1">Uncharacterized protein</fullName>
    </submittedName>
</protein>
<organism evidence="1 2">
    <name type="scientific">Takifugu flavidus</name>
    <name type="common">sansaifugu</name>
    <dbReference type="NCBI Taxonomy" id="433684"/>
    <lineage>
        <taxon>Eukaryota</taxon>
        <taxon>Metazoa</taxon>
        <taxon>Chordata</taxon>
        <taxon>Craniata</taxon>
        <taxon>Vertebrata</taxon>
        <taxon>Euteleostomi</taxon>
        <taxon>Actinopterygii</taxon>
        <taxon>Neopterygii</taxon>
        <taxon>Teleostei</taxon>
        <taxon>Neoteleostei</taxon>
        <taxon>Acanthomorphata</taxon>
        <taxon>Eupercaria</taxon>
        <taxon>Tetraodontiformes</taxon>
        <taxon>Tetradontoidea</taxon>
        <taxon>Tetraodontidae</taxon>
        <taxon>Takifugu</taxon>
    </lineage>
</organism>
<gene>
    <name evidence="1" type="ORF">D4764_14G0012190</name>
</gene>
<evidence type="ECO:0000313" key="2">
    <source>
        <dbReference type="Proteomes" id="UP000324091"/>
    </source>
</evidence>
<sequence length="90" mass="10326">MSTYCWPCGFRNRRPLVWEHKRRNTTDTHRDTLGGCDDTRGRGYLQSRAFALCRILLLFRGEMTDETMINLLDDAHAPDGVALNAGRILD</sequence>
<keyword evidence="2" id="KW-1185">Reference proteome</keyword>
<accession>A0A5C6P7R3</accession>
<reference evidence="1 2" key="1">
    <citation type="submission" date="2019-04" db="EMBL/GenBank/DDBJ databases">
        <title>Chromosome genome assembly for Takifugu flavidus.</title>
        <authorList>
            <person name="Xiao S."/>
        </authorList>
    </citation>
    <scope>NUCLEOTIDE SEQUENCE [LARGE SCALE GENOMIC DNA]</scope>
    <source>
        <strain evidence="1">HTHZ2018</strain>
        <tissue evidence="1">Muscle</tissue>
    </source>
</reference>
<dbReference type="EMBL" id="RHFK02000006">
    <property type="protein sequence ID" value="TWW75216.1"/>
    <property type="molecule type" value="Genomic_DNA"/>
</dbReference>
<evidence type="ECO:0000313" key="1">
    <source>
        <dbReference type="EMBL" id="TWW75216.1"/>
    </source>
</evidence>